<feature type="compositionally biased region" description="Basic and acidic residues" evidence="1">
    <location>
        <begin position="64"/>
        <end position="81"/>
    </location>
</feature>
<dbReference type="Proteomes" id="UP000606172">
    <property type="component" value="Unassembled WGS sequence"/>
</dbReference>
<protein>
    <submittedName>
        <fullName evidence="2">Uncharacterized protein</fullName>
    </submittedName>
</protein>
<sequence length="81" mass="8595">MIKGLVSVSGNQALDLRLLGSRGQDLNLRTLGYEPGDMLNGLPCARTAGEAGTAGRVPRSRQGTGDRKWTERSSKPAEAKV</sequence>
<keyword evidence="3" id="KW-1185">Reference proteome</keyword>
<evidence type="ECO:0000313" key="2">
    <source>
        <dbReference type="EMBL" id="GII96379.1"/>
    </source>
</evidence>
<evidence type="ECO:0000313" key="3">
    <source>
        <dbReference type="Proteomes" id="UP000606172"/>
    </source>
</evidence>
<organism evidence="2 3">
    <name type="scientific">Sinosporangium siamense</name>
    <dbReference type="NCBI Taxonomy" id="1367973"/>
    <lineage>
        <taxon>Bacteria</taxon>
        <taxon>Bacillati</taxon>
        <taxon>Actinomycetota</taxon>
        <taxon>Actinomycetes</taxon>
        <taxon>Streptosporangiales</taxon>
        <taxon>Streptosporangiaceae</taxon>
        <taxon>Sinosporangium</taxon>
    </lineage>
</organism>
<dbReference type="EMBL" id="BOOW01000044">
    <property type="protein sequence ID" value="GII96379.1"/>
    <property type="molecule type" value="Genomic_DNA"/>
</dbReference>
<proteinExistence type="predicted"/>
<name>A0A919VFR4_9ACTN</name>
<feature type="region of interest" description="Disordered" evidence="1">
    <location>
        <begin position="48"/>
        <end position="81"/>
    </location>
</feature>
<gene>
    <name evidence="2" type="ORF">Ssi02_66100</name>
</gene>
<dbReference type="AlphaFoldDB" id="A0A919VFR4"/>
<accession>A0A919VFR4</accession>
<comment type="caution">
    <text evidence="2">The sequence shown here is derived from an EMBL/GenBank/DDBJ whole genome shotgun (WGS) entry which is preliminary data.</text>
</comment>
<reference evidence="2" key="1">
    <citation type="submission" date="2021-01" db="EMBL/GenBank/DDBJ databases">
        <title>Whole genome shotgun sequence of Sinosporangium siamense NBRC 109515.</title>
        <authorList>
            <person name="Komaki H."/>
            <person name="Tamura T."/>
        </authorList>
    </citation>
    <scope>NUCLEOTIDE SEQUENCE</scope>
    <source>
        <strain evidence="2">NBRC 109515</strain>
    </source>
</reference>
<evidence type="ECO:0000256" key="1">
    <source>
        <dbReference type="SAM" id="MobiDB-lite"/>
    </source>
</evidence>